<dbReference type="PANTHER" id="PTHR24366:SF161">
    <property type="entry name" value="TIR DOMAIN-CONTAINING PROTEIN"/>
    <property type="match status" value="1"/>
</dbReference>
<dbReference type="Proteomes" id="UP000887577">
    <property type="component" value="Unplaced"/>
</dbReference>
<dbReference type="SUPFAM" id="SSF52058">
    <property type="entry name" value="L domain-like"/>
    <property type="match status" value="1"/>
</dbReference>
<keyword evidence="1" id="KW-0433">Leucine-rich repeat</keyword>
<keyword evidence="4" id="KW-0812">Transmembrane</keyword>
<evidence type="ECO:0000256" key="1">
    <source>
        <dbReference type="ARBA" id="ARBA00022614"/>
    </source>
</evidence>
<dbReference type="InterPro" id="IPR003591">
    <property type="entry name" value="Leu-rich_rpt_typical-subtyp"/>
</dbReference>
<evidence type="ECO:0000313" key="5">
    <source>
        <dbReference type="Proteomes" id="UP000887577"/>
    </source>
</evidence>
<evidence type="ECO:0000256" key="3">
    <source>
        <dbReference type="ARBA" id="ARBA00022737"/>
    </source>
</evidence>
<evidence type="ECO:0000256" key="2">
    <source>
        <dbReference type="ARBA" id="ARBA00022729"/>
    </source>
</evidence>
<dbReference type="Gene3D" id="3.80.10.10">
    <property type="entry name" value="Ribonuclease Inhibitor"/>
    <property type="match status" value="2"/>
</dbReference>
<reference evidence="6" key="1">
    <citation type="submission" date="2022-11" db="UniProtKB">
        <authorList>
            <consortium name="WormBaseParasite"/>
        </authorList>
    </citation>
    <scope>IDENTIFICATION</scope>
</reference>
<dbReference type="WBParaSite" id="PSU_v2.g12155.t1">
    <property type="protein sequence ID" value="PSU_v2.g12155.t1"/>
    <property type="gene ID" value="PSU_v2.g12155"/>
</dbReference>
<proteinExistence type="predicted"/>
<keyword evidence="5" id="KW-1185">Reference proteome</keyword>
<dbReference type="PANTHER" id="PTHR24366">
    <property type="entry name" value="IG(IMMUNOGLOBULIN) AND LRR(LEUCINE RICH REPEAT) DOMAINS"/>
    <property type="match status" value="1"/>
</dbReference>
<protein>
    <submittedName>
        <fullName evidence="6">LRRCT domain-containing protein</fullName>
    </submittedName>
</protein>
<keyword evidence="4" id="KW-1133">Transmembrane helix</keyword>
<evidence type="ECO:0000256" key="4">
    <source>
        <dbReference type="SAM" id="Phobius"/>
    </source>
</evidence>
<evidence type="ECO:0000313" key="6">
    <source>
        <dbReference type="WBParaSite" id="PSU_v2.g12155.t1"/>
    </source>
</evidence>
<keyword evidence="4" id="KW-0472">Membrane</keyword>
<accession>A0A914XYX1</accession>
<dbReference type="Pfam" id="PF13306">
    <property type="entry name" value="LRR_5"/>
    <property type="match status" value="2"/>
</dbReference>
<keyword evidence="2" id="KW-0732">Signal</keyword>
<dbReference type="InterPro" id="IPR032675">
    <property type="entry name" value="LRR_dom_sf"/>
</dbReference>
<name>A0A914XYX1_9BILA</name>
<sequence>MITAEKTKISSTNTVFLSSQIFHDKFKRHVDLEVFSDTNAANQNTNNADTTIYVCGSEDDKKGIECYCDDRELTCWKGLKDANIKPILENFILQDVFLMEINITVLQKDKIFPGNENSIKKLSFYDAKIIQIDIQAFDKFISLNYLTLAKNLLKHIDENVLTQQLGSTLLTLDLAFNNLTFHDLSMFKYMVNLEELNLHGNIQRNGKIESKFPESLSNLKKLKLGECGLTDLDEHVFDNLRFYLIIAIINEEIVFRQLETLRLHHNNFVTIPSAISSLSNLVFLGFDGNQIESINKESFVLNTNLEEIMFTESLKLKYVGDCAFCYLPNLKFVDFWHSNNLTYMHENAFGAISVGVAPTLKEFDIEDCNVSVLPENLVNWKLIPKLSLNHNPFACNCSMAWLFNDLLSNNSIYGDKLYSLRDAYHHNKFKLGCLGPPPTTPNHTHPYTIVEIFASCKISTFSNTVWHFFTFAIFMIIFVSLLIYARQSKLAANWYTHMT</sequence>
<dbReference type="InterPro" id="IPR026906">
    <property type="entry name" value="LRR_5"/>
</dbReference>
<organism evidence="5 6">
    <name type="scientific">Panagrolaimus superbus</name>
    <dbReference type="NCBI Taxonomy" id="310955"/>
    <lineage>
        <taxon>Eukaryota</taxon>
        <taxon>Metazoa</taxon>
        <taxon>Ecdysozoa</taxon>
        <taxon>Nematoda</taxon>
        <taxon>Chromadorea</taxon>
        <taxon>Rhabditida</taxon>
        <taxon>Tylenchina</taxon>
        <taxon>Panagrolaimomorpha</taxon>
        <taxon>Panagrolaimoidea</taxon>
        <taxon>Panagrolaimidae</taxon>
        <taxon>Panagrolaimus</taxon>
    </lineage>
</organism>
<dbReference type="AlphaFoldDB" id="A0A914XYX1"/>
<keyword evidence="3" id="KW-0677">Repeat</keyword>
<dbReference type="SMART" id="SM00369">
    <property type="entry name" value="LRR_TYP"/>
    <property type="match status" value="5"/>
</dbReference>
<feature type="transmembrane region" description="Helical" evidence="4">
    <location>
        <begin position="465"/>
        <end position="485"/>
    </location>
</feature>